<evidence type="ECO:0000313" key="3">
    <source>
        <dbReference type="Proteomes" id="UP000053989"/>
    </source>
</evidence>
<dbReference type="SUPFAM" id="SSF56112">
    <property type="entry name" value="Protein kinase-like (PK-like)"/>
    <property type="match status" value="1"/>
</dbReference>
<reference evidence="2 3" key="1">
    <citation type="submission" date="2014-04" db="EMBL/GenBank/DDBJ databases">
        <authorList>
            <consortium name="DOE Joint Genome Institute"/>
            <person name="Kuo A."/>
            <person name="Kohler A."/>
            <person name="Nagy L.G."/>
            <person name="Floudas D."/>
            <person name="Copeland A."/>
            <person name="Barry K.W."/>
            <person name="Cichocki N."/>
            <person name="Veneault-Fourrey C."/>
            <person name="LaButti K."/>
            <person name="Lindquist E.A."/>
            <person name="Lipzen A."/>
            <person name="Lundell T."/>
            <person name="Morin E."/>
            <person name="Murat C."/>
            <person name="Sun H."/>
            <person name="Tunlid A."/>
            <person name="Henrissat B."/>
            <person name="Grigoriev I.V."/>
            <person name="Hibbett D.S."/>
            <person name="Martin F."/>
            <person name="Nordberg H.P."/>
            <person name="Cantor M.N."/>
            <person name="Hua S.X."/>
        </authorList>
    </citation>
    <scope>NUCLEOTIDE SEQUENCE [LARGE SCALE GENOMIC DNA]</scope>
    <source>
        <strain evidence="2 3">Foug A</strain>
    </source>
</reference>
<evidence type="ECO:0000259" key="1">
    <source>
        <dbReference type="PROSITE" id="PS50011"/>
    </source>
</evidence>
<evidence type="ECO:0000313" key="2">
    <source>
        <dbReference type="EMBL" id="KIM53835.1"/>
    </source>
</evidence>
<dbReference type="PANTHER" id="PTHR44329">
    <property type="entry name" value="SERINE/THREONINE-PROTEIN KINASE TNNI3K-RELATED"/>
    <property type="match status" value="1"/>
</dbReference>
<dbReference type="GO" id="GO:0004674">
    <property type="term" value="F:protein serine/threonine kinase activity"/>
    <property type="evidence" value="ECO:0007669"/>
    <property type="project" value="TreeGrafter"/>
</dbReference>
<dbReference type="OrthoDB" id="5809314at2759"/>
<dbReference type="Gene3D" id="1.10.510.10">
    <property type="entry name" value="Transferase(Phosphotransferase) domain 1"/>
    <property type="match status" value="1"/>
</dbReference>
<dbReference type="AlphaFoldDB" id="A0A0C3CZ45"/>
<dbReference type="InParanoid" id="A0A0C3CZ45"/>
<dbReference type="PANTHER" id="PTHR44329:SF214">
    <property type="entry name" value="PROTEIN KINASE DOMAIN-CONTAINING PROTEIN"/>
    <property type="match status" value="1"/>
</dbReference>
<feature type="non-terminal residue" evidence="2">
    <location>
        <position position="1"/>
    </location>
</feature>
<sequence>REARTWSKLSHQNVLPLLGITTDFDDAISMVSTWMDNGNAHHHVQNPEVDPRPLVSYILVVQLRDIAQGLHYLHTHEPGAIFHGDLKGYNVLISPEGRALLTDFGLSRVINSSLSRPQPLSGAGTLRWMAPEILDGGEPSDASD</sequence>
<dbReference type="HOGENOM" id="CLU_000288_7_18_1"/>
<dbReference type="InterPro" id="IPR000719">
    <property type="entry name" value="Prot_kinase_dom"/>
</dbReference>
<gene>
    <name evidence="2" type="ORF">SCLCIDRAFT_36111</name>
</gene>
<dbReference type="EMBL" id="KN822169">
    <property type="protein sequence ID" value="KIM53835.1"/>
    <property type="molecule type" value="Genomic_DNA"/>
</dbReference>
<feature type="domain" description="Protein kinase" evidence="1">
    <location>
        <begin position="1"/>
        <end position="144"/>
    </location>
</feature>
<protein>
    <recommendedName>
        <fullName evidence="1">Protein kinase domain-containing protein</fullName>
    </recommendedName>
</protein>
<reference evidence="3" key="2">
    <citation type="submission" date="2015-01" db="EMBL/GenBank/DDBJ databases">
        <title>Evolutionary Origins and Diversification of the Mycorrhizal Mutualists.</title>
        <authorList>
            <consortium name="DOE Joint Genome Institute"/>
            <consortium name="Mycorrhizal Genomics Consortium"/>
            <person name="Kohler A."/>
            <person name="Kuo A."/>
            <person name="Nagy L.G."/>
            <person name="Floudas D."/>
            <person name="Copeland A."/>
            <person name="Barry K.W."/>
            <person name="Cichocki N."/>
            <person name="Veneault-Fourrey C."/>
            <person name="LaButti K."/>
            <person name="Lindquist E.A."/>
            <person name="Lipzen A."/>
            <person name="Lundell T."/>
            <person name="Morin E."/>
            <person name="Murat C."/>
            <person name="Riley R."/>
            <person name="Ohm R."/>
            <person name="Sun H."/>
            <person name="Tunlid A."/>
            <person name="Henrissat B."/>
            <person name="Grigoriev I.V."/>
            <person name="Hibbett D.S."/>
            <person name="Martin F."/>
        </authorList>
    </citation>
    <scope>NUCLEOTIDE SEQUENCE [LARGE SCALE GENOMIC DNA]</scope>
    <source>
        <strain evidence="3">Foug A</strain>
    </source>
</reference>
<dbReference type="InterPro" id="IPR008271">
    <property type="entry name" value="Ser/Thr_kinase_AS"/>
</dbReference>
<keyword evidence="3" id="KW-1185">Reference proteome</keyword>
<dbReference type="Proteomes" id="UP000053989">
    <property type="component" value="Unassembled WGS sequence"/>
</dbReference>
<dbReference type="PROSITE" id="PS50011">
    <property type="entry name" value="PROTEIN_KINASE_DOM"/>
    <property type="match status" value="1"/>
</dbReference>
<dbReference type="GO" id="GO:0005524">
    <property type="term" value="F:ATP binding"/>
    <property type="evidence" value="ECO:0007669"/>
    <property type="project" value="InterPro"/>
</dbReference>
<name>A0A0C3CZ45_9AGAM</name>
<dbReference type="InterPro" id="IPR051681">
    <property type="entry name" value="Ser/Thr_Kinases-Pseudokinases"/>
</dbReference>
<dbReference type="InterPro" id="IPR011009">
    <property type="entry name" value="Kinase-like_dom_sf"/>
</dbReference>
<accession>A0A0C3CZ45</accession>
<dbReference type="PROSITE" id="PS00108">
    <property type="entry name" value="PROTEIN_KINASE_ST"/>
    <property type="match status" value="1"/>
</dbReference>
<dbReference type="STRING" id="1036808.A0A0C3CZ45"/>
<feature type="non-terminal residue" evidence="2">
    <location>
        <position position="144"/>
    </location>
</feature>
<proteinExistence type="predicted"/>
<organism evidence="2 3">
    <name type="scientific">Scleroderma citrinum Foug A</name>
    <dbReference type="NCBI Taxonomy" id="1036808"/>
    <lineage>
        <taxon>Eukaryota</taxon>
        <taxon>Fungi</taxon>
        <taxon>Dikarya</taxon>
        <taxon>Basidiomycota</taxon>
        <taxon>Agaricomycotina</taxon>
        <taxon>Agaricomycetes</taxon>
        <taxon>Agaricomycetidae</taxon>
        <taxon>Boletales</taxon>
        <taxon>Sclerodermatineae</taxon>
        <taxon>Sclerodermataceae</taxon>
        <taxon>Scleroderma</taxon>
    </lineage>
</organism>
<dbReference type="Pfam" id="PF00069">
    <property type="entry name" value="Pkinase"/>
    <property type="match status" value="1"/>
</dbReference>